<proteinExistence type="predicted"/>
<evidence type="ECO:0000313" key="1">
    <source>
        <dbReference type="EMBL" id="QCD96727.1"/>
    </source>
</evidence>
<dbReference type="EMBL" id="CP039350">
    <property type="protein sequence ID" value="QCD96727.1"/>
    <property type="molecule type" value="Genomic_DNA"/>
</dbReference>
<name>A0A4D6M895_VIGUN</name>
<organism evidence="2 3">
    <name type="scientific">Vigna unguiculata</name>
    <name type="common">Cowpea</name>
    <dbReference type="NCBI Taxonomy" id="3917"/>
    <lineage>
        <taxon>Eukaryota</taxon>
        <taxon>Viridiplantae</taxon>
        <taxon>Streptophyta</taxon>
        <taxon>Embryophyta</taxon>
        <taxon>Tracheophyta</taxon>
        <taxon>Spermatophyta</taxon>
        <taxon>Magnoliopsida</taxon>
        <taxon>eudicotyledons</taxon>
        <taxon>Gunneridae</taxon>
        <taxon>Pentapetalae</taxon>
        <taxon>rosids</taxon>
        <taxon>fabids</taxon>
        <taxon>Fabales</taxon>
        <taxon>Fabaceae</taxon>
        <taxon>Papilionoideae</taxon>
        <taxon>50 kb inversion clade</taxon>
        <taxon>NPAAA clade</taxon>
        <taxon>indigoferoid/millettioid clade</taxon>
        <taxon>Phaseoleae</taxon>
        <taxon>Vigna</taxon>
    </lineage>
</organism>
<sequence length="138" mass="15324">MHIHTGNTRQPEPQLKSSSCSSAILSHNLRDAIPSHNSRNVMCLTLILSHNSRNLTSRPSRYHQSFVDHAHPKQTKLMPLHHRLALPWSCHAKLASRSPAGDTCLEAPSASNATISTSIAWRDNPYRQAPCASIPTYE</sequence>
<keyword evidence="3" id="KW-1185">Reference proteome</keyword>
<dbReference type="EMBL" id="CP039350">
    <property type="protein sequence ID" value="QCD96728.1"/>
    <property type="molecule type" value="Genomic_DNA"/>
</dbReference>
<reference evidence="2 3" key="1">
    <citation type="submission" date="2019-04" db="EMBL/GenBank/DDBJ databases">
        <title>An improved genome assembly and genetic linkage map for asparagus bean, Vigna unguiculata ssp. sesquipedialis.</title>
        <authorList>
            <person name="Xia Q."/>
            <person name="Zhang R."/>
            <person name="Dong Y."/>
        </authorList>
    </citation>
    <scope>NUCLEOTIDE SEQUENCE [LARGE SCALE GENOMIC DNA]</scope>
    <source>
        <tissue evidence="2">Leaf</tissue>
    </source>
</reference>
<gene>
    <name evidence="1" type="ORF">DEO72_LG6g1436</name>
    <name evidence="2" type="ORF">DEO72_LG6g1437</name>
</gene>
<evidence type="ECO:0000313" key="3">
    <source>
        <dbReference type="Proteomes" id="UP000501690"/>
    </source>
</evidence>
<accession>A0A4D6M895</accession>
<dbReference type="Proteomes" id="UP000501690">
    <property type="component" value="Linkage Group LG6"/>
</dbReference>
<evidence type="ECO:0000313" key="2">
    <source>
        <dbReference type="EMBL" id="QCD96728.1"/>
    </source>
</evidence>
<dbReference type="AlphaFoldDB" id="A0A4D6M895"/>
<protein>
    <submittedName>
        <fullName evidence="2">Uncharacterized protein</fullName>
    </submittedName>
</protein>